<protein>
    <submittedName>
        <fullName evidence="2">Uncharacterized protein</fullName>
    </submittedName>
</protein>
<sequence length="98" mass="11034">MSTSLHDPQSPEEPQSLTRKLHSVLAEPLPISMEREEHRISHIGLLPSALPEEYIPRDRAKRSQAPSPEDFSRTPLDLPPNARQVSCQSFLRATLLSN</sequence>
<evidence type="ECO:0000313" key="2">
    <source>
        <dbReference type="EMBL" id="KAJ5240314.1"/>
    </source>
</evidence>
<organism evidence="2 3">
    <name type="scientific">Penicillium citrinum</name>
    <dbReference type="NCBI Taxonomy" id="5077"/>
    <lineage>
        <taxon>Eukaryota</taxon>
        <taxon>Fungi</taxon>
        <taxon>Dikarya</taxon>
        <taxon>Ascomycota</taxon>
        <taxon>Pezizomycotina</taxon>
        <taxon>Eurotiomycetes</taxon>
        <taxon>Eurotiomycetidae</taxon>
        <taxon>Eurotiales</taxon>
        <taxon>Aspergillaceae</taxon>
        <taxon>Penicillium</taxon>
    </lineage>
</organism>
<dbReference type="EMBL" id="JAPQKT010000002">
    <property type="protein sequence ID" value="KAJ5240314.1"/>
    <property type="molecule type" value="Genomic_DNA"/>
</dbReference>
<reference evidence="2" key="2">
    <citation type="journal article" date="2023" name="IMA Fungus">
        <title>Comparative genomic study of the Penicillium genus elucidates a diverse pangenome and 15 lateral gene transfer events.</title>
        <authorList>
            <person name="Petersen C."/>
            <person name="Sorensen T."/>
            <person name="Nielsen M.R."/>
            <person name="Sondergaard T.E."/>
            <person name="Sorensen J.L."/>
            <person name="Fitzpatrick D.A."/>
            <person name="Frisvad J.C."/>
            <person name="Nielsen K.L."/>
        </authorList>
    </citation>
    <scope>NUCLEOTIDE SEQUENCE</scope>
    <source>
        <strain evidence="2">IBT 23319</strain>
    </source>
</reference>
<evidence type="ECO:0000256" key="1">
    <source>
        <dbReference type="SAM" id="MobiDB-lite"/>
    </source>
</evidence>
<feature type="compositionally biased region" description="Polar residues" evidence="1">
    <location>
        <begin position="1"/>
        <end position="18"/>
    </location>
</feature>
<gene>
    <name evidence="2" type="ORF">N7469_001905</name>
</gene>
<dbReference type="AlphaFoldDB" id="A0A9W9P9H9"/>
<feature type="region of interest" description="Disordered" evidence="1">
    <location>
        <begin position="1"/>
        <end position="21"/>
    </location>
</feature>
<reference evidence="2" key="1">
    <citation type="submission" date="2022-11" db="EMBL/GenBank/DDBJ databases">
        <authorList>
            <person name="Petersen C."/>
        </authorList>
    </citation>
    <scope>NUCLEOTIDE SEQUENCE</scope>
    <source>
        <strain evidence="2">IBT 23319</strain>
    </source>
</reference>
<keyword evidence="3" id="KW-1185">Reference proteome</keyword>
<name>A0A9W9P9H9_PENCI</name>
<accession>A0A9W9P9H9</accession>
<feature type="region of interest" description="Disordered" evidence="1">
    <location>
        <begin position="57"/>
        <end position="80"/>
    </location>
</feature>
<evidence type="ECO:0000313" key="3">
    <source>
        <dbReference type="Proteomes" id="UP001147733"/>
    </source>
</evidence>
<dbReference type="GeneID" id="81379992"/>
<dbReference type="RefSeq" id="XP_056503319.1">
    <property type="nucleotide sequence ID" value="XM_056640825.1"/>
</dbReference>
<dbReference type="Proteomes" id="UP001147733">
    <property type="component" value="Unassembled WGS sequence"/>
</dbReference>
<proteinExistence type="predicted"/>
<comment type="caution">
    <text evidence="2">The sequence shown here is derived from an EMBL/GenBank/DDBJ whole genome shotgun (WGS) entry which is preliminary data.</text>
</comment>